<dbReference type="PANTHER" id="PTHR24198">
    <property type="entry name" value="ANKYRIN REPEAT AND PROTEIN KINASE DOMAIN-CONTAINING PROTEIN"/>
    <property type="match status" value="1"/>
</dbReference>
<dbReference type="EMBL" id="ANPB02000006">
    <property type="protein sequence ID" value="KAF4480342.1"/>
    <property type="molecule type" value="Genomic_DNA"/>
</dbReference>
<dbReference type="GeneID" id="43616834"/>
<dbReference type="Proteomes" id="UP000011096">
    <property type="component" value="Unassembled WGS sequence"/>
</dbReference>
<sequence>MEPFNIVLLEEGDSSSALRTRNANGEQARNLLIDRGNSLILQASLATVNHGDFTPDGDAAFGKEKHIETWFKLYQRHTDFSTERYPKLDSGLKIACWFGLVDLAKETIQQTKATEGCDENLTQALDLAAGNGQKDTVDILLEAGALCGDAMCWAADGGFLNIIETLYEANKDTVKMNDRFERPPFLLAALSGNEKIAAYLLEKGADYDVVVGFNLTALHLAATTGQMAIVRPLIKLGVDVKAVSGIGDNALHMAAAGGFDEIVTLLLEKEVDKNGQNNAGKTALHLAV</sequence>
<dbReference type="AlphaFoldDB" id="L2FTD9"/>
<reference evidence="5 6" key="2">
    <citation type="submission" date="2012-08" db="EMBL/GenBank/DDBJ databases">
        <authorList>
            <person name="Gan P.H.P."/>
            <person name="Ikeda K."/>
            <person name="Irieda H."/>
            <person name="Narusaka M."/>
            <person name="O'Connell R.J."/>
            <person name="Narusaka Y."/>
            <person name="Takano Y."/>
            <person name="Kubo Y."/>
            <person name="Shirasu K."/>
        </authorList>
    </citation>
    <scope>NUCLEOTIDE SEQUENCE [LARGE SCALE GENOMIC DNA]</scope>
    <source>
        <strain evidence="5 6">Nara gc5</strain>
    </source>
</reference>
<dbReference type="Pfam" id="PF12796">
    <property type="entry name" value="Ank_2"/>
    <property type="match status" value="1"/>
</dbReference>
<dbReference type="SUPFAM" id="SSF48403">
    <property type="entry name" value="Ankyrin repeat"/>
    <property type="match status" value="1"/>
</dbReference>
<dbReference type="PROSITE" id="PS50088">
    <property type="entry name" value="ANK_REPEAT"/>
    <property type="match status" value="2"/>
</dbReference>
<dbReference type="HOGENOM" id="CLU_966469_0_0_1"/>
<organism evidence="4">
    <name type="scientific">Colletotrichum fructicola (strain Nara gc5)</name>
    <name type="common">Anthracnose fungus</name>
    <name type="synonym">Colletotrichum gloeosporioides (strain Nara gc5)</name>
    <dbReference type="NCBI Taxonomy" id="1213859"/>
    <lineage>
        <taxon>Eukaryota</taxon>
        <taxon>Fungi</taxon>
        <taxon>Dikarya</taxon>
        <taxon>Ascomycota</taxon>
        <taxon>Pezizomycotina</taxon>
        <taxon>Sordariomycetes</taxon>
        <taxon>Hypocreomycetidae</taxon>
        <taxon>Glomerellales</taxon>
        <taxon>Glomerellaceae</taxon>
        <taxon>Colletotrichum</taxon>
        <taxon>Colletotrichum gloeosporioides species complex</taxon>
    </lineage>
</organism>
<evidence type="ECO:0000256" key="3">
    <source>
        <dbReference type="PROSITE-ProRule" id="PRU00023"/>
    </source>
</evidence>
<dbReference type="InterPro" id="IPR002110">
    <property type="entry name" value="Ankyrin_rpt"/>
</dbReference>
<protein>
    <submittedName>
        <fullName evidence="4">Ankyrin unc44</fullName>
    </submittedName>
    <submittedName>
        <fullName evidence="5">Ankyrin-2</fullName>
    </submittedName>
</protein>
<dbReference type="InParanoid" id="L2FTD9"/>
<evidence type="ECO:0000313" key="5">
    <source>
        <dbReference type="EMBL" id="KAF4480342.1"/>
    </source>
</evidence>
<evidence type="ECO:0000313" key="4">
    <source>
        <dbReference type="EMBL" id="ELA28978.1"/>
    </source>
</evidence>
<gene>
    <name evidence="5" type="primary">Ank2-0-0</name>
    <name evidence="4" type="ORF">CGGC5_10505</name>
    <name evidence="5" type="ORF">CGGC5_v011365</name>
</gene>
<dbReference type="SMART" id="SM00248">
    <property type="entry name" value="ANK"/>
    <property type="match status" value="4"/>
</dbReference>
<dbReference type="InterPro" id="IPR036770">
    <property type="entry name" value="Ankyrin_rpt-contain_sf"/>
</dbReference>
<evidence type="ECO:0000313" key="6">
    <source>
        <dbReference type="Proteomes" id="UP000011096"/>
    </source>
</evidence>
<reference evidence="5 6" key="3">
    <citation type="submission" date="2020-04" db="EMBL/GenBank/DDBJ databases">
        <title>Genome sequencing and assembly of multiple isolates from the Colletotrichum gloeosporioides species complex.</title>
        <authorList>
            <person name="Gan P."/>
            <person name="Shirasu K."/>
        </authorList>
    </citation>
    <scope>NUCLEOTIDE SEQUENCE [LARGE SCALE GENOMIC DNA]</scope>
    <source>
        <strain evidence="5 6">Nara gc5</strain>
    </source>
</reference>
<dbReference type="STRING" id="1213859.L2FTD9"/>
<proteinExistence type="predicted"/>
<dbReference type="OrthoDB" id="5030973at2759"/>
<dbReference type="PANTHER" id="PTHR24198:SF165">
    <property type="entry name" value="ANKYRIN REPEAT-CONTAINING PROTEIN-RELATED"/>
    <property type="match status" value="1"/>
</dbReference>
<keyword evidence="6" id="KW-1185">Reference proteome</keyword>
<feature type="repeat" description="ANK" evidence="3">
    <location>
        <begin position="246"/>
        <end position="278"/>
    </location>
</feature>
<keyword evidence="2 3" id="KW-0040">ANK repeat</keyword>
<dbReference type="PROSITE" id="PS50297">
    <property type="entry name" value="ANK_REP_REGION"/>
    <property type="match status" value="2"/>
</dbReference>
<accession>L2FTD9</accession>
<evidence type="ECO:0000256" key="2">
    <source>
        <dbReference type="ARBA" id="ARBA00023043"/>
    </source>
</evidence>
<dbReference type="EMBL" id="KB020885">
    <property type="protein sequence ID" value="ELA28978.1"/>
    <property type="molecule type" value="Genomic_DNA"/>
</dbReference>
<evidence type="ECO:0000256" key="1">
    <source>
        <dbReference type="ARBA" id="ARBA00022737"/>
    </source>
</evidence>
<dbReference type="RefSeq" id="XP_031887933.1">
    <property type="nucleotide sequence ID" value="XM_032032794.1"/>
</dbReference>
<keyword evidence="1" id="KW-0677">Repeat</keyword>
<feature type="repeat" description="ANK" evidence="3">
    <location>
        <begin position="213"/>
        <end position="245"/>
    </location>
</feature>
<name>L2FTD9_COLFN</name>
<dbReference type="Gene3D" id="1.25.40.20">
    <property type="entry name" value="Ankyrin repeat-containing domain"/>
    <property type="match status" value="1"/>
</dbReference>
<reference evidence="4" key="1">
    <citation type="submission" date="2012-08" db="EMBL/GenBank/DDBJ databases">
        <title>Genome analysis of Colletotrichum orbiculare and Colletotrichum fructicola.</title>
        <authorList>
            <person name="Gan P.H.P."/>
            <person name="Ikeda K."/>
            <person name="Irieda H."/>
            <person name="Narusaka M."/>
            <person name="O'Connell R.J."/>
            <person name="Narusaka Y."/>
            <person name="Takano Y."/>
            <person name="Kubo Y."/>
            <person name="Shirasu K."/>
        </authorList>
    </citation>
    <scope>NUCLEOTIDE SEQUENCE</scope>
    <source>
        <strain evidence="4">Nara gc5</strain>
    </source>
</reference>